<dbReference type="Pfam" id="PF03948">
    <property type="entry name" value="Ribosomal_L9_C"/>
    <property type="match status" value="1"/>
</dbReference>
<sequence length="147" mass="16207">MKVILLENVASLGKQDQVVEVSDGHAQNFLFPQNLAVPATEEALRNMKERETIAKKQSQKAIVATGKLAEKLDGYEITIEEKVNEDSVLYAAVTKKMIAKALKKAGFDVKEEMVDLAEPLKSPGTKTITIELPHDFEAEVRLTIEGV</sequence>
<keyword evidence="3 7" id="KW-0694">RNA-binding</keyword>
<dbReference type="SUPFAM" id="SSF55653">
    <property type="entry name" value="Ribosomal protein L9 C-domain"/>
    <property type="match status" value="1"/>
</dbReference>
<dbReference type="GO" id="GO:0019843">
    <property type="term" value="F:rRNA binding"/>
    <property type="evidence" value="ECO:0007669"/>
    <property type="project" value="UniProtKB-UniRule"/>
</dbReference>
<keyword evidence="5 7" id="KW-0687">Ribonucleoprotein</keyword>
<dbReference type="GO" id="GO:0006412">
    <property type="term" value="P:translation"/>
    <property type="evidence" value="ECO:0007669"/>
    <property type="project" value="UniProtKB-UniRule"/>
</dbReference>
<dbReference type="GO" id="GO:0003735">
    <property type="term" value="F:structural constituent of ribosome"/>
    <property type="evidence" value="ECO:0007669"/>
    <property type="project" value="InterPro"/>
</dbReference>
<organism evidence="10 11">
    <name type="scientific">Candidatus Uhrbacteria bacterium RIFCSPLOWO2_02_FULL_48_18</name>
    <dbReference type="NCBI Taxonomy" id="1802408"/>
    <lineage>
        <taxon>Bacteria</taxon>
        <taxon>Candidatus Uhriibacteriota</taxon>
    </lineage>
</organism>
<dbReference type="HAMAP" id="MF_00503">
    <property type="entry name" value="Ribosomal_bL9"/>
    <property type="match status" value="1"/>
</dbReference>
<evidence type="ECO:0000256" key="7">
    <source>
        <dbReference type="HAMAP-Rule" id="MF_00503"/>
    </source>
</evidence>
<dbReference type="NCBIfam" id="TIGR00158">
    <property type="entry name" value="L9"/>
    <property type="match status" value="1"/>
</dbReference>
<evidence type="ECO:0000256" key="1">
    <source>
        <dbReference type="ARBA" id="ARBA00010605"/>
    </source>
</evidence>
<dbReference type="Proteomes" id="UP000176593">
    <property type="component" value="Unassembled WGS sequence"/>
</dbReference>
<comment type="similarity">
    <text evidence="1 7">Belongs to the bacterial ribosomal protein bL9 family.</text>
</comment>
<dbReference type="GO" id="GO:1990904">
    <property type="term" value="C:ribonucleoprotein complex"/>
    <property type="evidence" value="ECO:0007669"/>
    <property type="project" value="UniProtKB-KW"/>
</dbReference>
<feature type="domain" description="Large ribosomal subunit protein bL9 C-terminal" evidence="9">
    <location>
        <begin position="67"/>
        <end position="145"/>
    </location>
</feature>
<gene>
    <name evidence="7" type="primary">rplI</name>
    <name evidence="10" type="ORF">A3I41_03790</name>
</gene>
<evidence type="ECO:0000256" key="6">
    <source>
        <dbReference type="ARBA" id="ARBA00035292"/>
    </source>
</evidence>
<evidence type="ECO:0000256" key="3">
    <source>
        <dbReference type="ARBA" id="ARBA00022884"/>
    </source>
</evidence>
<comment type="caution">
    <text evidence="10">The sequence shown here is derived from an EMBL/GenBank/DDBJ whole genome shotgun (WGS) entry which is preliminary data.</text>
</comment>
<name>A0A1F7V937_9BACT</name>
<proteinExistence type="inferred from homology"/>
<evidence type="ECO:0000256" key="5">
    <source>
        <dbReference type="ARBA" id="ARBA00023274"/>
    </source>
</evidence>
<reference evidence="10 11" key="1">
    <citation type="journal article" date="2016" name="Nat. Commun.">
        <title>Thousands of microbial genomes shed light on interconnected biogeochemical processes in an aquifer system.</title>
        <authorList>
            <person name="Anantharaman K."/>
            <person name="Brown C.T."/>
            <person name="Hug L.A."/>
            <person name="Sharon I."/>
            <person name="Castelle C.J."/>
            <person name="Probst A.J."/>
            <person name="Thomas B.C."/>
            <person name="Singh A."/>
            <person name="Wilkins M.J."/>
            <person name="Karaoz U."/>
            <person name="Brodie E.L."/>
            <person name="Williams K.H."/>
            <person name="Hubbard S.S."/>
            <person name="Banfield J.F."/>
        </authorList>
    </citation>
    <scope>NUCLEOTIDE SEQUENCE [LARGE SCALE GENOMIC DNA]</scope>
</reference>
<dbReference type="EMBL" id="MGEQ01000003">
    <property type="protein sequence ID" value="OGL87042.1"/>
    <property type="molecule type" value="Genomic_DNA"/>
</dbReference>
<protein>
    <recommendedName>
        <fullName evidence="6 7">Large ribosomal subunit protein bL9</fullName>
    </recommendedName>
</protein>
<dbReference type="SUPFAM" id="SSF55658">
    <property type="entry name" value="L9 N-domain-like"/>
    <property type="match status" value="1"/>
</dbReference>
<dbReference type="Pfam" id="PF01281">
    <property type="entry name" value="Ribosomal_L9_N"/>
    <property type="match status" value="1"/>
</dbReference>
<evidence type="ECO:0000313" key="11">
    <source>
        <dbReference type="Proteomes" id="UP000176593"/>
    </source>
</evidence>
<dbReference type="InterPro" id="IPR036791">
    <property type="entry name" value="Ribosomal_bL9_C_sf"/>
</dbReference>
<dbReference type="InterPro" id="IPR009027">
    <property type="entry name" value="Ribosomal_bL9/RNase_H1_N"/>
</dbReference>
<feature type="domain" description="Ribosomal protein L9" evidence="8">
    <location>
        <begin position="1"/>
        <end position="46"/>
    </location>
</feature>
<evidence type="ECO:0000256" key="4">
    <source>
        <dbReference type="ARBA" id="ARBA00022980"/>
    </source>
</evidence>
<dbReference type="InterPro" id="IPR020069">
    <property type="entry name" value="Ribosomal_bL9_C"/>
</dbReference>
<comment type="function">
    <text evidence="7">Binds to the 23S rRNA.</text>
</comment>
<dbReference type="Gene3D" id="3.10.430.100">
    <property type="entry name" value="Ribosomal protein L9, C-terminal domain"/>
    <property type="match status" value="1"/>
</dbReference>
<evidence type="ECO:0000259" key="9">
    <source>
        <dbReference type="Pfam" id="PF03948"/>
    </source>
</evidence>
<keyword evidence="4 7" id="KW-0689">Ribosomal protein</keyword>
<keyword evidence="2 7" id="KW-0699">rRNA-binding</keyword>
<dbReference type="InterPro" id="IPR000244">
    <property type="entry name" value="Ribosomal_bL9"/>
</dbReference>
<dbReference type="PANTHER" id="PTHR21368">
    <property type="entry name" value="50S RIBOSOMAL PROTEIN L9"/>
    <property type="match status" value="1"/>
</dbReference>
<dbReference type="InterPro" id="IPR020070">
    <property type="entry name" value="Ribosomal_bL9_N"/>
</dbReference>
<accession>A0A1F7V937</accession>
<dbReference type="InterPro" id="IPR020594">
    <property type="entry name" value="Ribosomal_bL9_bac/chp"/>
</dbReference>
<dbReference type="InterPro" id="IPR036935">
    <property type="entry name" value="Ribosomal_bL9_N_sf"/>
</dbReference>
<evidence type="ECO:0000256" key="2">
    <source>
        <dbReference type="ARBA" id="ARBA00022730"/>
    </source>
</evidence>
<dbReference type="GO" id="GO:0005840">
    <property type="term" value="C:ribosome"/>
    <property type="evidence" value="ECO:0007669"/>
    <property type="project" value="UniProtKB-KW"/>
</dbReference>
<dbReference type="AlphaFoldDB" id="A0A1F7V937"/>
<evidence type="ECO:0000313" key="10">
    <source>
        <dbReference type="EMBL" id="OGL87042.1"/>
    </source>
</evidence>
<dbReference type="Gene3D" id="3.40.5.10">
    <property type="entry name" value="Ribosomal protein L9, N-terminal domain"/>
    <property type="match status" value="1"/>
</dbReference>
<evidence type="ECO:0000259" key="8">
    <source>
        <dbReference type="Pfam" id="PF01281"/>
    </source>
</evidence>